<dbReference type="GO" id="GO:0031072">
    <property type="term" value="F:heat shock protein binding"/>
    <property type="evidence" value="ECO:0007669"/>
    <property type="project" value="TreeGrafter"/>
</dbReference>
<dbReference type="eggNOG" id="KOG0719">
    <property type="taxonomic scope" value="Eukaryota"/>
</dbReference>
<evidence type="ECO:0000313" key="3">
    <source>
        <dbReference type="EMBL" id="EGN92452.1"/>
    </source>
</evidence>
<dbReference type="InParanoid" id="F8QGX0"/>
<dbReference type="PROSITE" id="PS00636">
    <property type="entry name" value="DNAJ_1"/>
    <property type="match status" value="1"/>
</dbReference>
<evidence type="ECO:0000256" key="1">
    <source>
        <dbReference type="SAM" id="MobiDB-lite"/>
    </source>
</evidence>
<dbReference type="SMART" id="SM00271">
    <property type="entry name" value="DnaJ"/>
    <property type="match status" value="1"/>
</dbReference>
<proteinExistence type="predicted"/>
<keyword evidence="4" id="KW-1185">Reference proteome</keyword>
<name>F8QGX0_SERL3</name>
<dbReference type="STRING" id="936435.F8QGX0"/>
<feature type="region of interest" description="Disordered" evidence="1">
    <location>
        <begin position="221"/>
        <end position="249"/>
    </location>
</feature>
<sequence>MSDEDPITQFFPGEEDVDLYAVLLLKPEAKIEEIKKSYRKLALVYHPDKHATASEADKATASTKFQQIGFTYAVLSDENRRSKYDKTGRTDEGLGIEAGEEGGWEAYFEDLFDRVTKGKLDEMKKEYQGSSEELDDLKAAYEETGGSIGDIMMHIPHSTIVDEPRFIKSLSDLIANGELAKLAKWESSVKDEKARLVRKKQGDKEAKEAEELAKELGVWDEFYGNGKPGSRKGKGKKGQSGDDDEEDHSALQALILKKKQNMDGFFDSLAAKYAGADSSKGKKTDKGKKKRGMETEDVAEESPRKKSRRNVEEPPEIDDAEFEKLQAKLFGDKAKASIHEGRRPGDRGERSEVDFYDIICSSRVIVVLLYLRYLICSSRRVI</sequence>
<evidence type="ECO:0000259" key="2">
    <source>
        <dbReference type="PROSITE" id="PS50076"/>
    </source>
</evidence>
<dbReference type="OrthoDB" id="110024at2759"/>
<dbReference type="Pfam" id="PF23302">
    <property type="entry name" value="HTH_DNAJC9"/>
    <property type="match status" value="1"/>
</dbReference>
<dbReference type="GO" id="GO:0005737">
    <property type="term" value="C:cytoplasm"/>
    <property type="evidence" value="ECO:0007669"/>
    <property type="project" value="TreeGrafter"/>
</dbReference>
<dbReference type="PROSITE" id="PS50076">
    <property type="entry name" value="DNAJ_2"/>
    <property type="match status" value="1"/>
</dbReference>
<dbReference type="GO" id="GO:0005634">
    <property type="term" value="C:nucleus"/>
    <property type="evidence" value="ECO:0007669"/>
    <property type="project" value="TreeGrafter"/>
</dbReference>
<dbReference type="PANTHER" id="PTHR44144">
    <property type="entry name" value="DNAJ HOMOLOG SUBFAMILY C MEMBER 9"/>
    <property type="match status" value="1"/>
</dbReference>
<dbReference type="Gene3D" id="1.10.287.110">
    <property type="entry name" value="DnaJ domain"/>
    <property type="match status" value="1"/>
</dbReference>
<feature type="region of interest" description="Disordered" evidence="1">
    <location>
        <begin position="276"/>
        <end position="319"/>
    </location>
</feature>
<organism evidence="4">
    <name type="scientific">Serpula lacrymans var. lacrymans (strain S7.3)</name>
    <name type="common">Dry rot fungus</name>
    <dbReference type="NCBI Taxonomy" id="936435"/>
    <lineage>
        <taxon>Eukaryota</taxon>
        <taxon>Fungi</taxon>
        <taxon>Dikarya</taxon>
        <taxon>Basidiomycota</taxon>
        <taxon>Agaricomycotina</taxon>
        <taxon>Agaricomycetes</taxon>
        <taxon>Agaricomycetidae</taxon>
        <taxon>Boletales</taxon>
        <taxon>Coniophorineae</taxon>
        <taxon>Serpulaceae</taxon>
        <taxon>Serpula</taxon>
    </lineage>
</organism>
<dbReference type="AlphaFoldDB" id="F8QGX0"/>
<dbReference type="PRINTS" id="PR00625">
    <property type="entry name" value="JDOMAIN"/>
</dbReference>
<dbReference type="CDD" id="cd06257">
    <property type="entry name" value="DnaJ"/>
    <property type="match status" value="1"/>
</dbReference>
<dbReference type="InterPro" id="IPR052594">
    <property type="entry name" value="J_domain-containing_protein"/>
</dbReference>
<feature type="compositionally biased region" description="Basic and acidic residues" evidence="1">
    <location>
        <begin position="301"/>
        <end position="312"/>
    </location>
</feature>
<dbReference type="PANTHER" id="PTHR44144:SF1">
    <property type="entry name" value="DNAJ HOMOLOG SUBFAMILY C MEMBER 9"/>
    <property type="match status" value="1"/>
</dbReference>
<dbReference type="Pfam" id="PF00226">
    <property type="entry name" value="DnaJ"/>
    <property type="match status" value="1"/>
</dbReference>
<dbReference type="FunCoup" id="F8QGX0">
    <property type="interactions" value="647"/>
</dbReference>
<dbReference type="InterPro" id="IPR056453">
    <property type="entry name" value="HTH_DNAJC9"/>
</dbReference>
<feature type="domain" description="J" evidence="2">
    <location>
        <begin position="18"/>
        <end position="88"/>
    </location>
</feature>
<dbReference type="HOGENOM" id="CLU_055868_0_0_1"/>
<dbReference type="InterPro" id="IPR001623">
    <property type="entry name" value="DnaJ_domain"/>
</dbReference>
<dbReference type="EMBL" id="GL945504">
    <property type="protein sequence ID" value="EGN92452.1"/>
    <property type="molecule type" value="Genomic_DNA"/>
</dbReference>
<reference evidence="4" key="1">
    <citation type="journal article" date="2011" name="Science">
        <title>The plant cell wall-decomposing machinery underlies the functional diversity of forest fungi.</title>
        <authorList>
            <person name="Eastwood D.C."/>
            <person name="Floudas D."/>
            <person name="Binder M."/>
            <person name="Majcherczyk A."/>
            <person name="Schneider P."/>
            <person name="Aerts A."/>
            <person name="Asiegbu F.O."/>
            <person name="Baker S.E."/>
            <person name="Barry K."/>
            <person name="Bendiksby M."/>
            <person name="Blumentritt M."/>
            <person name="Coutinho P.M."/>
            <person name="Cullen D."/>
            <person name="de Vries R.P."/>
            <person name="Gathman A."/>
            <person name="Goodell B."/>
            <person name="Henrissat B."/>
            <person name="Ihrmark K."/>
            <person name="Kauserud H."/>
            <person name="Kohler A."/>
            <person name="LaButti K."/>
            <person name="Lapidus A."/>
            <person name="Lavin J.L."/>
            <person name="Lee Y.-H."/>
            <person name="Lindquist E."/>
            <person name="Lilly W."/>
            <person name="Lucas S."/>
            <person name="Morin E."/>
            <person name="Murat C."/>
            <person name="Oguiza J.A."/>
            <person name="Park J."/>
            <person name="Pisabarro A.G."/>
            <person name="Riley R."/>
            <person name="Rosling A."/>
            <person name="Salamov A."/>
            <person name="Schmidt O."/>
            <person name="Schmutz J."/>
            <person name="Skrede I."/>
            <person name="Stenlid J."/>
            <person name="Wiebenga A."/>
            <person name="Xie X."/>
            <person name="Kuees U."/>
            <person name="Hibbett D.S."/>
            <person name="Hoffmeister D."/>
            <person name="Hoegberg N."/>
            <person name="Martin F."/>
            <person name="Grigoriev I.V."/>
            <person name="Watkinson S.C."/>
        </authorList>
    </citation>
    <scope>NUCLEOTIDE SEQUENCE [LARGE SCALE GENOMIC DNA]</scope>
    <source>
        <strain evidence="4">strain S7.3</strain>
    </source>
</reference>
<dbReference type="Proteomes" id="UP000008063">
    <property type="component" value="Unassembled WGS sequence"/>
</dbReference>
<gene>
    <name evidence="3" type="ORF">SERLA73DRAFT_191093</name>
</gene>
<protein>
    <recommendedName>
        <fullName evidence="2">J domain-containing protein</fullName>
    </recommendedName>
</protein>
<accession>F8QGX0</accession>
<dbReference type="InterPro" id="IPR036869">
    <property type="entry name" value="J_dom_sf"/>
</dbReference>
<dbReference type="SUPFAM" id="SSF46565">
    <property type="entry name" value="Chaperone J-domain"/>
    <property type="match status" value="1"/>
</dbReference>
<dbReference type="OMA" id="WLDLWSK"/>
<dbReference type="InterPro" id="IPR018253">
    <property type="entry name" value="DnaJ_domain_CS"/>
</dbReference>
<evidence type="ECO:0000313" key="4">
    <source>
        <dbReference type="Proteomes" id="UP000008063"/>
    </source>
</evidence>